<keyword evidence="2" id="KW-0378">Hydrolase</keyword>
<dbReference type="GO" id="GO:0046872">
    <property type="term" value="F:metal ion binding"/>
    <property type="evidence" value="ECO:0007669"/>
    <property type="project" value="UniProtKB-KW"/>
</dbReference>
<dbReference type="OrthoDB" id="10254258at2759"/>
<feature type="domain" description="HD" evidence="3">
    <location>
        <begin position="14"/>
        <end position="69"/>
    </location>
</feature>
<protein>
    <recommendedName>
        <fullName evidence="3">HD domain-containing protein</fullName>
    </recommendedName>
</protein>
<dbReference type="STRING" id="61424.A0A2T9YCU6"/>
<dbReference type="EMBL" id="MBFT01000495">
    <property type="protein sequence ID" value="PVU90156.1"/>
    <property type="molecule type" value="Genomic_DNA"/>
</dbReference>
<dbReference type="AlphaFoldDB" id="A0A2T9YCU6"/>
<dbReference type="GO" id="GO:0005737">
    <property type="term" value="C:cytoplasm"/>
    <property type="evidence" value="ECO:0007669"/>
    <property type="project" value="TreeGrafter"/>
</dbReference>
<dbReference type="GO" id="GO:0002953">
    <property type="term" value="F:5'-deoxynucleotidase activity"/>
    <property type="evidence" value="ECO:0007669"/>
    <property type="project" value="InterPro"/>
</dbReference>
<dbReference type="PANTHER" id="PTHR11845:SF13">
    <property type="entry name" value="5'-DEOXYNUCLEOTIDASE HDDC2"/>
    <property type="match status" value="1"/>
</dbReference>
<evidence type="ECO:0000313" key="4">
    <source>
        <dbReference type="EMBL" id="PVU90156.1"/>
    </source>
</evidence>
<gene>
    <name evidence="4" type="ORF">BB559_004750</name>
</gene>
<sequence>MSESFNILEFFNLVENLKKTKRTGWVNHNIPMPESISDHMYRMAIMAMTINDENLDRNRCIKMALVHDMEAKLVKDLDKYEMIVQAYEYEKEHRINLDTFFNSTKGVFQHPIVLSWVDTLYKKRAEIQYEDVVDQNL</sequence>
<dbReference type="Proteomes" id="UP000245699">
    <property type="component" value="Unassembled WGS sequence"/>
</dbReference>
<dbReference type="Pfam" id="PF13023">
    <property type="entry name" value="HD_3"/>
    <property type="match status" value="1"/>
</dbReference>
<organism evidence="4 5">
    <name type="scientific">Furculomyces boomerangus</name>
    <dbReference type="NCBI Taxonomy" id="61424"/>
    <lineage>
        <taxon>Eukaryota</taxon>
        <taxon>Fungi</taxon>
        <taxon>Fungi incertae sedis</taxon>
        <taxon>Zoopagomycota</taxon>
        <taxon>Kickxellomycotina</taxon>
        <taxon>Harpellomycetes</taxon>
        <taxon>Harpellales</taxon>
        <taxon>Harpellaceae</taxon>
        <taxon>Furculomyces</taxon>
    </lineage>
</organism>
<evidence type="ECO:0000256" key="1">
    <source>
        <dbReference type="ARBA" id="ARBA00022723"/>
    </source>
</evidence>
<reference evidence="4 5" key="1">
    <citation type="journal article" date="2018" name="MBio">
        <title>Comparative Genomics Reveals the Core Gene Toolbox for the Fungus-Insect Symbiosis.</title>
        <authorList>
            <person name="Wang Y."/>
            <person name="Stata M."/>
            <person name="Wang W."/>
            <person name="Stajich J.E."/>
            <person name="White M.M."/>
            <person name="Moncalvo J.M."/>
        </authorList>
    </citation>
    <scope>NUCLEOTIDE SEQUENCE [LARGE SCALE GENOMIC DNA]</scope>
    <source>
        <strain evidence="4 5">AUS-77-4</strain>
    </source>
</reference>
<dbReference type="InterPro" id="IPR006674">
    <property type="entry name" value="HD_domain"/>
</dbReference>
<dbReference type="PANTHER" id="PTHR11845">
    <property type="entry name" value="5'-DEOXYNUCLEOTIDASE HDDC2"/>
    <property type="match status" value="1"/>
</dbReference>
<dbReference type="Gene3D" id="1.10.3210.10">
    <property type="entry name" value="Hypothetical protein af1432"/>
    <property type="match status" value="2"/>
</dbReference>
<evidence type="ECO:0000256" key="2">
    <source>
        <dbReference type="ARBA" id="ARBA00022801"/>
    </source>
</evidence>
<keyword evidence="5" id="KW-1185">Reference proteome</keyword>
<accession>A0A2T9YCU6</accession>
<dbReference type="SUPFAM" id="SSF109604">
    <property type="entry name" value="HD-domain/PDEase-like"/>
    <property type="match status" value="1"/>
</dbReference>
<comment type="caution">
    <text evidence="4">The sequence shown here is derived from an EMBL/GenBank/DDBJ whole genome shotgun (WGS) entry which is preliminary data.</text>
</comment>
<evidence type="ECO:0000313" key="5">
    <source>
        <dbReference type="Proteomes" id="UP000245699"/>
    </source>
</evidence>
<name>A0A2T9YCU6_9FUNG</name>
<evidence type="ECO:0000259" key="3">
    <source>
        <dbReference type="Pfam" id="PF13023"/>
    </source>
</evidence>
<keyword evidence="1" id="KW-0479">Metal-binding</keyword>
<dbReference type="InterPro" id="IPR039356">
    <property type="entry name" value="YfbR/HDDC2"/>
</dbReference>
<proteinExistence type="predicted"/>